<feature type="binding site" evidence="6">
    <location>
        <begin position="295"/>
        <end position="298"/>
    </location>
    <ligand>
        <name>ATP</name>
        <dbReference type="ChEBI" id="CHEBI:30616"/>
    </ligand>
</feature>
<feature type="binding site" evidence="6">
    <location>
        <begin position="215"/>
        <end position="218"/>
    </location>
    <ligand>
        <name>ATP</name>
        <dbReference type="ChEBI" id="CHEBI:30616"/>
    </ligand>
</feature>
<evidence type="ECO:0000256" key="2">
    <source>
        <dbReference type="ARBA" id="ARBA00022741"/>
    </source>
</evidence>
<dbReference type="GO" id="GO:0005737">
    <property type="term" value="C:cytoplasm"/>
    <property type="evidence" value="ECO:0007669"/>
    <property type="project" value="UniProtKB-SubCell"/>
</dbReference>
<comment type="similarity">
    <text evidence="5 6">Belongs to the FtsA/MreB family.</text>
</comment>
<evidence type="ECO:0000313" key="7">
    <source>
        <dbReference type="EMBL" id="OGM31609.1"/>
    </source>
</evidence>
<dbReference type="HAMAP" id="MF_02207">
    <property type="entry name" value="MreB"/>
    <property type="match status" value="1"/>
</dbReference>
<comment type="subunit">
    <text evidence="6">Forms polymers.</text>
</comment>
<dbReference type="Pfam" id="PF06723">
    <property type="entry name" value="MreB_Mbl"/>
    <property type="match status" value="1"/>
</dbReference>
<feature type="binding site" evidence="6">
    <location>
        <begin position="167"/>
        <end position="169"/>
    </location>
    <ligand>
        <name>ATP</name>
        <dbReference type="ChEBI" id="CHEBI:30616"/>
    </ligand>
</feature>
<evidence type="ECO:0000256" key="6">
    <source>
        <dbReference type="HAMAP-Rule" id="MF_02207"/>
    </source>
</evidence>
<evidence type="ECO:0000256" key="5">
    <source>
        <dbReference type="ARBA" id="ARBA00023458"/>
    </source>
</evidence>
<dbReference type="GO" id="GO:0008360">
    <property type="term" value="P:regulation of cell shape"/>
    <property type="evidence" value="ECO:0007669"/>
    <property type="project" value="UniProtKB-UniRule"/>
</dbReference>
<dbReference type="GO" id="GO:0000902">
    <property type="term" value="P:cell morphogenesis"/>
    <property type="evidence" value="ECO:0007669"/>
    <property type="project" value="InterPro"/>
</dbReference>
<dbReference type="EMBL" id="MGGP01000023">
    <property type="protein sequence ID" value="OGM31609.1"/>
    <property type="molecule type" value="Genomic_DNA"/>
</dbReference>
<evidence type="ECO:0000313" key="8">
    <source>
        <dbReference type="Proteomes" id="UP000178870"/>
    </source>
</evidence>
<proteinExistence type="inferred from homology"/>
<keyword evidence="3 6" id="KW-0067">ATP-binding</keyword>
<keyword evidence="4 6" id="KW-0133">Cell shape</keyword>
<dbReference type="PRINTS" id="PR01652">
    <property type="entry name" value="SHAPEPROTEIN"/>
</dbReference>
<feature type="binding site" evidence="6">
    <location>
        <begin position="19"/>
        <end position="21"/>
    </location>
    <ligand>
        <name>ATP</name>
        <dbReference type="ChEBI" id="CHEBI:30616"/>
    </ligand>
</feature>
<comment type="function">
    <text evidence="6">Forms membrane-associated dynamic filaments that are essential for cell shape determination. Acts by regulating cell wall synthesis and cell elongation, and thus cell shape. A feedback loop between cell geometry and MreB localization may maintain elongated cell shape by targeting cell wall growth to regions of negative cell wall curvature.</text>
</comment>
<reference evidence="7 8" key="1">
    <citation type="journal article" date="2016" name="Nat. Commun.">
        <title>Thousands of microbial genomes shed light on interconnected biogeochemical processes in an aquifer system.</title>
        <authorList>
            <person name="Anantharaman K."/>
            <person name="Brown C.T."/>
            <person name="Hug L.A."/>
            <person name="Sharon I."/>
            <person name="Castelle C.J."/>
            <person name="Probst A.J."/>
            <person name="Thomas B.C."/>
            <person name="Singh A."/>
            <person name="Wilkins M.J."/>
            <person name="Karaoz U."/>
            <person name="Brodie E.L."/>
            <person name="Williams K.H."/>
            <person name="Hubbard S.S."/>
            <person name="Banfield J.F."/>
        </authorList>
    </citation>
    <scope>NUCLEOTIDE SEQUENCE [LARGE SCALE GENOMIC DNA]</scope>
</reference>
<evidence type="ECO:0000256" key="1">
    <source>
        <dbReference type="ARBA" id="ARBA00022490"/>
    </source>
</evidence>
<dbReference type="NCBIfam" id="NF010539">
    <property type="entry name" value="PRK13927.1"/>
    <property type="match status" value="1"/>
</dbReference>
<dbReference type="SUPFAM" id="SSF53067">
    <property type="entry name" value="Actin-like ATPase domain"/>
    <property type="match status" value="2"/>
</dbReference>
<dbReference type="Proteomes" id="UP000178870">
    <property type="component" value="Unassembled WGS sequence"/>
</dbReference>
<accession>A0A1F7YXF5</accession>
<keyword evidence="1 6" id="KW-0963">Cytoplasm</keyword>
<comment type="subcellular location">
    <subcellularLocation>
        <location evidence="6">Cytoplasm</location>
    </subcellularLocation>
    <text evidence="6">Membrane-associated.</text>
</comment>
<protein>
    <recommendedName>
        <fullName evidence="6">Cell shape-determining protein MreB</fullName>
    </recommendedName>
</protein>
<dbReference type="Gene3D" id="3.30.420.40">
    <property type="match status" value="3"/>
</dbReference>
<sequence>MFGRLLGLFSDDIGIDLGTANTLVYVVGKGILIREPSAVARNKKTKEILAIGMAAKKMMGRTPQTIESVRPLKDGVIADFDATAAMLTHYVRQVNTSGGLIPKIPRPRVIVGIPSGVTEVERRAVADAAIAAGARKAYLVEEPMAAAIGAGLAVEDPRGIFIVDIGGGTTEIAVISLGGIVLGRSVRIAGDEMDEAIMNYFRLKYALLLGQPTAENLKIQIGSFTPSPEEKFAVVRGRDLETGLPKSMKVSAEEVREALSPVITEIVGHIKDVLEEAPPELVSDAMENGIVMAGGGSLIPGIDKVVREATKTKVIIAEDAMTCVARGCGLLLINPSLLAKVNITAGLR</sequence>
<dbReference type="InterPro" id="IPR043129">
    <property type="entry name" value="ATPase_NBD"/>
</dbReference>
<gene>
    <name evidence="6" type="primary">mreB</name>
    <name evidence="7" type="ORF">A2803_00405</name>
</gene>
<keyword evidence="2 6" id="KW-0547">Nucleotide-binding</keyword>
<dbReference type="GO" id="GO:0005524">
    <property type="term" value="F:ATP binding"/>
    <property type="evidence" value="ECO:0007669"/>
    <property type="project" value="UniProtKB-KW"/>
</dbReference>
<name>A0A1F7YXF5_9BACT</name>
<dbReference type="CDD" id="cd10225">
    <property type="entry name" value="ASKHA_NBD_MreB-like"/>
    <property type="match status" value="1"/>
</dbReference>
<evidence type="ECO:0000256" key="3">
    <source>
        <dbReference type="ARBA" id="ARBA00022840"/>
    </source>
</evidence>
<dbReference type="PANTHER" id="PTHR42749:SF1">
    <property type="entry name" value="CELL SHAPE-DETERMINING PROTEIN MREB"/>
    <property type="match status" value="1"/>
</dbReference>
<dbReference type="InterPro" id="IPR056546">
    <property type="entry name" value="MreB_MamK-like"/>
</dbReference>
<dbReference type="InterPro" id="IPR004753">
    <property type="entry name" value="MreB"/>
</dbReference>
<comment type="caution">
    <text evidence="7">The sequence shown here is derived from an EMBL/GenBank/DDBJ whole genome shotgun (WGS) entry which is preliminary data.</text>
</comment>
<dbReference type="NCBIfam" id="TIGR00904">
    <property type="entry name" value="mreB"/>
    <property type="match status" value="1"/>
</dbReference>
<dbReference type="PANTHER" id="PTHR42749">
    <property type="entry name" value="CELL SHAPE-DETERMINING PROTEIN MREB"/>
    <property type="match status" value="1"/>
</dbReference>
<dbReference type="AlphaFoldDB" id="A0A1F7YXF5"/>
<organism evidence="7 8">
    <name type="scientific">Candidatus Woesebacteria bacterium RIFCSPHIGHO2_01_FULL_44_21</name>
    <dbReference type="NCBI Taxonomy" id="1802503"/>
    <lineage>
        <taxon>Bacteria</taxon>
        <taxon>Candidatus Woeseibacteriota</taxon>
    </lineage>
</organism>
<evidence type="ECO:0000256" key="4">
    <source>
        <dbReference type="ARBA" id="ARBA00022960"/>
    </source>
</evidence>